<keyword evidence="1" id="KW-1133">Transmembrane helix</keyword>
<feature type="transmembrane region" description="Helical" evidence="1">
    <location>
        <begin position="75"/>
        <end position="94"/>
    </location>
</feature>
<feature type="transmembrane region" description="Helical" evidence="1">
    <location>
        <begin position="282"/>
        <end position="299"/>
    </location>
</feature>
<gene>
    <name evidence="2" type="ORF">ABFV83_19415</name>
</gene>
<keyword evidence="1" id="KW-0472">Membrane</keyword>
<protein>
    <submittedName>
        <fullName evidence="2">EpsG family protein</fullName>
    </submittedName>
</protein>
<feature type="transmembrane region" description="Helical" evidence="1">
    <location>
        <begin position="311"/>
        <end position="330"/>
    </location>
</feature>
<name>A0AAU7PNK2_9FIRM</name>
<evidence type="ECO:0000313" key="2">
    <source>
        <dbReference type="EMBL" id="XBS53945.1"/>
    </source>
</evidence>
<feature type="transmembrane region" description="Helical" evidence="1">
    <location>
        <begin position="259"/>
        <end position="276"/>
    </location>
</feature>
<keyword evidence="1" id="KW-0812">Transmembrane</keyword>
<organism evidence="2">
    <name type="scientific">Lacrimispora sp. BS-2</name>
    <dbReference type="NCBI Taxonomy" id="3151850"/>
    <lineage>
        <taxon>Bacteria</taxon>
        <taxon>Bacillati</taxon>
        <taxon>Bacillota</taxon>
        <taxon>Clostridia</taxon>
        <taxon>Lachnospirales</taxon>
        <taxon>Lachnospiraceae</taxon>
        <taxon>Lacrimispora</taxon>
    </lineage>
</organism>
<feature type="transmembrane region" description="Helical" evidence="1">
    <location>
        <begin position="180"/>
        <end position="207"/>
    </location>
</feature>
<dbReference type="AlphaFoldDB" id="A0AAU7PNK2"/>
<sequence>MRGIQLYLFLMFTMFTFLMSLRALSVGVDTAPYSRIYGIIINSGSYKNALTRAPLSAPIYILICKILGSFSSNPQILIVFSSLFVNTGLFVFIMRVSDDVVMSTFCWMGLALFYCSMNGNRQCMALVLVLNALVYLTHNIKSIKGWILVLIALGIHSTCLISLVAIAGIIIANKLKENQLIFIVSAIGSVMASILLNKIIPLFLRLFPRYSMYVTGESPFSIFVSNGGGRIVLVYIFLLGICIVWLLTNKNSNISLDVFHSKMFPAVIFCSFFGILNCKNELINRMLWFYIAIFISFIPASLKKYRGIVKFALQTGIIVVLGAYSIFSLLENHNGVVPYTFFGK</sequence>
<dbReference type="Pfam" id="PF14897">
    <property type="entry name" value="EpsG"/>
    <property type="match status" value="1"/>
</dbReference>
<feature type="transmembrane region" description="Helical" evidence="1">
    <location>
        <begin position="146"/>
        <end position="173"/>
    </location>
</feature>
<feature type="transmembrane region" description="Helical" evidence="1">
    <location>
        <begin position="227"/>
        <end position="247"/>
    </location>
</feature>
<reference evidence="2" key="1">
    <citation type="submission" date="2024-06" db="EMBL/GenBank/DDBJ databases">
        <title>Lacrimispora cavernae sp. nov., a novel anaerobe isolated from bat guano pile inside a cave.</title>
        <authorList>
            <person name="Miller S.L."/>
            <person name="Lu N."/>
            <person name="King J."/>
            <person name="Sankaranarayanan K."/>
            <person name="Lawson P.A."/>
        </authorList>
    </citation>
    <scope>NUCLEOTIDE SEQUENCE</scope>
    <source>
        <strain evidence="2">BS-2</strain>
    </source>
</reference>
<dbReference type="RefSeq" id="WP_349946253.1">
    <property type="nucleotide sequence ID" value="NZ_CP157940.1"/>
</dbReference>
<evidence type="ECO:0000256" key="1">
    <source>
        <dbReference type="SAM" id="Phobius"/>
    </source>
</evidence>
<accession>A0AAU7PNK2</accession>
<dbReference type="EMBL" id="CP157940">
    <property type="protein sequence ID" value="XBS53945.1"/>
    <property type="molecule type" value="Genomic_DNA"/>
</dbReference>
<dbReference type="InterPro" id="IPR049458">
    <property type="entry name" value="EpsG-like"/>
</dbReference>
<proteinExistence type="predicted"/>